<protein>
    <submittedName>
        <fullName evidence="1">Uncharacterized protein</fullName>
    </submittedName>
</protein>
<organism evidence="1 2">
    <name type="scientific">Rhizophagus irregularis</name>
    <dbReference type="NCBI Taxonomy" id="588596"/>
    <lineage>
        <taxon>Eukaryota</taxon>
        <taxon>Fungi</taxon>
        <taxon>Fungi incertae sedis</taxon>
        <taxon>Mucoromycota</taxon>
        <taxon>Glomeromycotina</taxon>
        <taxon>Glomeromycetes</taxon>
        <taxon>Glomerales</taxon>
        <taxon>Glomeraceae</taxon>
        <taxon>Rhizophagus</taxon>
    </lineage>
</organism>
<gene>
    <name evidence="1" type="ORF">RhiirA4_472324</name>
</gene>
<name>A0A2I1H4R5_9GLOM</name>
<keyword evidence="2" id="KW-1185">Reference proteome</keyword>
<accession>A0A2I1H4R5</accession>
<sequence length="61" mass="6795">AFTTPSVNPSNNQIINQDTTIITKPSSQVNDNLLVNLFIDECKTLFIRIRKPTPQLILALA</sequence>
<reference evidence="1 2" key="1">
    <citation type="submission" date="2015-10" db="EMBL/GenBank/DDBJ databases">
        <title>Genome analyses suggest a sexual origin of heterokaryosis in a supposedly ancient asexual fungus.</title>
        <authorList>
            <person name="Ropars J."/>
            <person name="Sedzielewska K."/>
            <person name="Noel J."/>
            <person name="Charron P."/>
            <person name="Farinelli L."/>
            <person name="Marton T."/>
            <person name="Kruger M."/>
            <person name="Pelin A."/>
            <person name="Brachmann A."/>
            <person name="Corradi N."/>
        </authorList>
    </citation>
    <scope>NUCLEOTIDE SEQUENCE [LARGE SCALE GENOMIC DNA]</scope>
    <source>
        <strain evidence="1 2">A4</strain>
    </source>
</reference>
<proteinExistence type="predicted"/>
<comment type="caution">
    <text evidence="1">The sequence shown here is derived from an EMBL/GenBank/DDBJ whole genome shotgun (WGS) entry which is preliminary data.</text>
</comment>
<dbReference type="AlphaFoldDB" id="A0A2I1H4R5"/>
<dbReference type="EMBL" id="LLXI01001478">
    <property type="protein sequence ID" value="PKY53875.1"/>
    <property type="molecule type" value="Genomic_DNA"/>
</dbReference>
<evidence type="ECO:0000313" key="2">
    <source>
        <dbReference type="Proteomes" id="UP000234323"/>
    </source>
</evidence>
<feature type="non-terminal residue" evidence="1">
    <location>
        <position position="1"/>
    </location>
</feature>
<dbReference type="Proteomes" id="UP000234323">
    <property type="component" value="Unassembled WGS sequence"/>
</dbReference>
<evidence type="ECO:0000313" key="1">
    <source>
        <dbReference type="EMBL" id="PKY53875.1"/>
    </source>
</evidence>